<evidence type="ECO:0000256" key="8">
    <source>
        <dbReference type="ARBA" id="ARBA00022692"/>
    </source>
</evidence>
<name>A0A2U2BL80_ALCFA</name>
<organism evidence="14 15">
    <name type="scientific">Alcaligenes faecalis</name>
    <dbReference type="NCBI Taxonomy" id="511"/>
    <lineage>
        <taxon>Bacteria</taxon>
        <taxon>Pseudomonadati</taxon>
        <taxon>Pseudomonadota</taxon>
        <taxon>Betaproteobacteria</taxon>
        <taxon>Burkholderiales</taxon>
        <taxon>Alcaligenaceae</taxon>
        <taxon>Alcaligenes</taxon>
    </lineage>
</organism>
<evidence type="ECO:0000256" key="4">
    <source>
        <dbReference type="ARBA" id="ARBA00016452"/>
    </source>
</evidence>
<accession>A0A2U2BL80</accession>
<evidence type="ECO:0000256" key="12">
    <source>
        <dbReference type="PIRNR" id="PIRNR002764"/>
    </source>
</evidence>
<evidence type="ECO:0000256" key="9">
    <source>
        <dbReference type="ARBA" id="ARBA00022748"/>
    </source>
</evidence>
<dbReference type="GO" id="GO:0017004">
    <property type="term" value="P:cytochrome complex assembly"/>
    <property type="evidence" value="ECO:0007669"/>
    <property type="project" value="UniProtKB-KW"/>
</dbReference>
<dbReference type="EMBL" id="QEXO01000002">
    <property type="protein sequence ID" value="PWE14746.1"/>
    <property type="molecule type" value="Genomic_DNA"/>
</dbReference>
<keyword evidence="8 13" id="KW-0812">Transmembrane</keyword>
<keyword evidence="7 12" id="KW-0997">Cell inner membrane</keyword>
<dbReference type="STRING" id="511.UZ73_07480"/>
<evidence type="ECO:0000256" key="7">
    <source>
        <dbReference type="ARBA" id="ARBA00022519"/>
    </source>
</evidence>
<keyword evidence="6 12" id="KW-1003">Cell membrane</keyword>
<evidence type="ECO:0000256" key="11">
    <source>
        <dbReference type="ARBA" id="ARBA00023136"/>
    </source>
</evidence>
<dbReference type="PIRSF" id="PIRSF002764">
    <property type="entry name" value="CcmB"/>
    <property type="match status" value="1"/>
</dbReference>
<dbReference type="InterPro" id="IPR003544">
    <property type="entry name" value="Cyt_c_biogenesis_CcmB"/>
</dbReference>
<evidence type="ECO:0000256" key="3">
    <source>
        <dbReference type="ARBA" id="ARBA00010544"/>
    </source>
</evidence>
<dbReference type="AlphaFoldDB" id="A0A2U2BL80"/>
<sequence length="222" mass="23244">MLSLFLALMKREWRLAMRRPGDVLIPLVFFLVVCSLFPLGVGADAALLSKMAPGVLWVSALLATMLSLSRLFEQDEQDGALEQVLFSHLPLSLWVLGKVLAHTFLTGVPLLLLAPILGLQFSLPPSSLGVLMVSLALGLPVLTLLGAIGAALVLGLRSAGVLLALLILPFYVPVLVFGAGAVQAVQAGLGAQAHLSVLAAFLLLALFFAPPATAAALRLALE</sequence>
<dbReference type="InterPro" id="IPR026031">
    <property type="entry name" value="Cyt_c_CcmB_bac"/>
</dbReference>
<evidence type="ECO:0000256" key="1">
    <source>
        <dbReference type="ARBA" id="ARBA00002442"/>
    </source>
</evidence>
<feature type="transmembrane region" description="Helical" evidence="13">
    <location>
        <begin position="197"/>
        <end position="221"/>
    </location>
</feature>
<evidence type="ECO:0000256" key="6">
    <source>
        <dbReference type="ARBA" id="ARBA00022475"/>
    </source>
</evidence>
<comment type="subcellular location">
    <subcellularLocation>
        <location evidence="2">Cell inner membrane</location>
        <topology evidence="2">Multi-pass membrane protein</topology>
    </subcellularLocation>
</comment>
<dbReference type="PANTHER" id="PTHR30070">
    <property type="entry name" value="HEME EXPORTER PROTEIN B"/>
    <property type="match status" value="1"/>
</dbReference>
<evidence type="ECO:0000256" key="13">
    <source>
        <dbReference type="SAM" id="Phobius"/>
    </source>
</evidence>
<comment type="caution">
    <text evidence="14">The sequence shown here is derived from an EMBL/GenBank/DDBJ whole genome shotgun (WGS) entry which is preliminary data.</text>
</comment>
<evidence type="ECO:0000256" key="5">
    <source>
        <dbReference type="ARBA" id="ARBA00022448"/>
    </source>
</evidence>
<dbReference type="RefSeq" id="WP_109088855.1">
    <property type="nucleotide sequence ID" value="NZ_CP048039.1"/>
</dbReference>
<keyword evidence="9 12" id="KW-0201">Cytochrome c-type biogenesis</keyword>
<feature type="transmembrane region" description="Helical" evidence="13">
    <location>
        <begin position="129"/>
        <end position="154"/>
    </location>
</feature>
<protein>
    <recommendedName>
        <fullName evidence="4 12">Heme exporter protein B</fullName>
    </recommendedName>
</protein>
<gene>
    <name evidence="14" type="primary">ccmB</name>
    <name evidence="14" type="ORF">DF183_08585</name>
</gene>
<feature type="transmembrane region" description="Helical" evidence="13">
    <location>
        <begin position="93"/>
        <end position="117"/>
    </location>
</feature>
<evidence type="ECO:0000313" key="15">
    <source>
        <dbReference type="Proteomes" id="UP000245216"/>
    </source>
</evidence>
<dbReference type="GO" id="GO:0005886">
    <property type="term" value="C:plasma membrane"/>
    <property type="evidence" value="ECO:0007669"/>
    <property type="project" value="UniProtKB-SubCell"/>
</dbReference>
<evidence type="ECO:0000256" key="10">
    <source>
        <dbReference type="ARBA" id="ARBA00022989"/>
    </source>
</evidence>
<keyword evidence="5 12" id="KW-0813">Transport</keyword>
<dbReference type="NCBIfam" id="TIGR01190">
    <property type="entry name" value="ccmB"/>
    <property type="match status" value="1"/>
</dbReference>
<dbReference type="PANTHER" id="PTHR30070:SF1">
    <property type="entry name" value="CYTOCHROME C BIOGENESIS B-RELATED"/>
    <property type="match status" value="1"/>
</dbReference>
<feature type="transmembrane region" description="Helical" evidence="13">
    <location>
        <begin position="21"/>
        <end position="42"/>
    </location>
</feature>
<evidence type="ECO:0000313" key="14">
    <source>
        <dbReference type="EMBL" id="PWE14746.1"/>
    </source>
</evidence>
<keyword evidence="10 13" id="KW-1133">Transmembrane helix</keyword>
<evidence type="ECO:0000256" key="2">
    <source>
        <dbReference type="ARBA" id="ARBA00004429"/>
    </source>
</evidence>
<keyword evidence="11 12" id="KW-0472">Membrane</keyword>
<reference evidence="14 15" key="1">
    <citation type="submission" date="2018-05" db="EMBL/GenBank/DDBJ databases">
        <title>Genome Sequence of an Efficient Indole-Degrading Bacterium, Alcaligenes sp.YBY.</title>
        <authorList>
            <person name="Yang B."/>
        </authorList>
    </citation>
    <scope>NUCLEOTIDE SEQUENCE [LARGE SCALE GENOMIC DNA]</scope>
    <source>
        <strain evidence="14 15">YBY</strain>
    </source>
</reference>
<feature type="transmembrane region" description="Helical" evidence="13">
    <location>
        <begin position="54"/>
        <end position="72"/>
    </location>
</feature>
<dbReference type="PRINTS" id="PR01414">
    <property type="entry name" value="CCMBBIOGNSIS"/>
</dbReference>
<dbReference type="Pfam" id="PF03379">
    <property type="entry name" value="CcmB"/>
    <property type="match status" value="1"/>
</dbReference>
<feature type="transmembrane region" description="Helical" evidence="13">
    <location>
        <begin position="161"/>
        <end position="185"/>
    </location>
</feature>
<comment type="similarity">
    <text evidence="3 12">Belongs to the CcmB/CycW/HelB family.</text>
</comment>
<dbReference type="GO" id="GO:0015232">
    <property type="term" value="F:heme transmembrane transporter activity"/>
    <property type="evidence" value="ECO:0007669"/>
    <property type="project" value="InterPro"/>
</dbReference>
<reference evidence="14 15" key="2">
    <citation type="submission" date="2018-05" db="EMBL/GenBank/DDBJ databases">
        <authorList>
            <person name="Lanie J.A."/>
            <person name="Ng W.-L."/>
            <person name="Kazmierczak K.M."/>
            <person name="Andrzejewski T.M."/>
            <person name="Davidsen T.M."/>
            <person name="Wayne K.J."/>
            <person name="Tettelin H."/>
            <person name="Glass J.I."/>
            <person name="Rusch D."/>
            <person name="Podicherti R."/>
            <person name="Tsui H.-C.T."/>
            <person name="Winkler M.E."/>
        </authorList>
    </citation>
    <scope>NUCLEOTIDE SEQUENCE [LARGE SCALE GENOMIC DNA]</scope>
    <source>
        <strain evidence="14 15">YBY</strain>
    </source>
</reference>
<dbReference type="GO" id="GO:1903607">
    <property type="term" value="P:cytochrome c biosynthetic process"/>
    <property type="evidence" value="ECO:0007669"/>
    <property type="project" value="TreeGrafter"/>
</dbReference>
<comment type="function">
    <text evidence="1 12">Required for the export of heme to the periplasm for the biogenesis of c-type cytochromes.</text>
</comment>
<dbReference type="Proteomes" id="UP000245216">
    <property type="component" value="Unassembled WGS sequence"/>
</dbReference>
<proteinExistence type="inferred from homology"/>